<feature type="region of interest" description="Disordered" evidence="1">
    <location>
        <begin position="93"/>
        <end position="129"/>
    </location>
</feature>
<reference evidence="2" key="1">
    <citation type="submission" date="2022-08" db="EMBL/GenBank/DDBJ databases">
        <title>A Global Phylogenomic Analysis of the Shiitake Genus Lentinula.</title>
        <authorList>
            <consortium name="DOE Joint Genome Institute"/>
            <person name="Sierra-Patev S."/>
            <person name="Min B."/>
            <person name="Naranjo-Ortiz M."/>
            <person name="Looney B."/>
            <person name="Konkel Z."/>
            <person name="Slot J.C."/>
            <person name="Sakamoto Y."/>
            <person name="Steenwyk J.L."/>
            <person name="Rokas A."/>
            <person name="Carro J."/>
            <person name="Camarero S."/>
            <person name="Ferreira P."/>
            <person name="Molpeceres G."/>
            <person name="Ruiz-Duenas F.J."/>
            <person name="Serrano A."/>
            <person name="Henrissat B."/>
            <person name="Drula E."/>
            <person name="Hughes K.W."/>
            <person name="Mata J.L."/>
            <person name="Ishikawa N.K."/>
            <person name="Vargas-Isla R."/>
            <person name="Ushijima S."/>
            <person name="Smith C.A."/>
            <person name="Ahrendt S."/>
            <person name="Andreopoulos W."/>
            <person name="He G."/>
            <person name="Labutti K."/>
            <person name="Lipzen A."/>
            <person name="Ng V."/>
            <person name="Riley R."/>
            <person name="Sandor L."/>
            <person name="Barry K."/>
            <person name="Martinez A.T."/>
            <person name="Xiao Y."/>
            <person name="Gibbons J.G."/>
            <person name="Terashima K."/>
            <person name="Grigoriev I.V."/>
            <person name="Hibbett D.S."/>
        </authorList>
    </citation>
    <scope>NUCLEOTIDE SEQUENCE</scope>
    <source>
        <strain evidence="2">RHP3577 ss4</strain>
    </source>
</reference>
<sequence length="477" mass="53280">MQQATRLIVSCSNPWVVTFTFEFNSLPCRCHDCLKQNPEGLLVPQSALTEHRHRERLRNTFRSRASKLQTVSTSPGIVPEASGSDIAPESLFHENQLPPSENPILNESNHLDPNVPGGSENTSPDLNDEDTGGWLQCVVSEIRMRLETLYDCKTRLTFMKDPSPNIPFVLSDPESLLPVNAGEFALKTNITANSCFLDTEARFSSLLKSVQTLLREQCLVGDADVGEELCEALDKLQRIKERQWASQAYPDGRDGFTVNNSHRFSQRQITDITPTLVAALIMHIKFRSPVRHMRVNLALFRGIIGGLMRRSGIQSRAPFQIPKDIHTIVDQYDLNPTVHVAIACPKCYALSPFTDETLQTAENALEVHLPLPVCEERIHPDSPPCGTTLWHTRHSGKCLFMAPIRKQVFQDLKAWIGRILAVPGIEDAIAEHQQCPFPARSDSASDFVDSVVFREFKGIDGQPFVTSQKGPAQNPDL</sequence>
<name>A0ABQ8VFF5_9AGAR</name>
<dbReference type="EMBL" id="JANVFT010000038">
    <property type="protein sequence ID" value="KAJ4492373.1"/>
    <property type="molecule type" value="Genomic_DNA"/>
</dbReference>
<keyword evidence="3" id="KW-1185">Reference proteome</keyword>
<comment type="caution">
    <text evidence="2">The sequence shown here is derived from an EMBL/GenBank/DDBJ whole genome shotgun (WGS) entry which is preliminary data.</text>
</comment>
<gene>
    <name evidence="2" type="ORF">C8R41DRAFT_919928</name>
</gene>
<evidence type="ECO:0000256" key="1">
    <source>
        <dbReference type="SAM" id="MobiDB-lite"/>
    </source>
</evidence>
<evidence type="ECO:0000313" key="2">
    <source>
        <dbReference type="EMBL" id="KAJ4492373.1"/>
    </source>
</evidence>
<proteinExistence type="predicted"/>
<protein>
    <submittedName>
        <fullName evidence="2">Uncharacterized protein</fullName>
    </submittedName>
</protein>
<accession>A0ABQ8VFF5</accession>
<evidence type="ECO:0000313" key="3">
    <source>
        <dbReference type="Proteomes" id="UP001150217"/>
    </source>
</evidence>
<feature type="compositionally biased region" description="Polar residues" evidence="1">
    <location>
        <begin position="97"/>
        <end position="108"/>
    </location>
</feature>
<organism evidence="2 3">
    <name type="scientific">Lentinula lateritia</name>
    <dbReference type="NCBI Taxonomy" id="40482"/>
    <lineage>
        <taxon>Eukaryota</taxon>
        <taxon>Fungi</taxon>
        <taxon>Dikarya</taxon>
        <taxon>Basidiomycota</taxon>
        <taxon>Agaricomycotina</taxon>
        <taxon>Agaricomycetes</taxon>
        <taxon>Agaricomycetidae</taxon>
        <taxon>Agaricales</taxon>
        <taxon>Marasmiineae</taxon>
        <taxon>Omphalotaceae</taxon>
        <taxon>Lentinula</taxon>
    </lineage>
</organism>
<dbReference type="Proteomes" id="UP001150217">
    <property type="component" value="Unassembled WGS sequence"/>
</dbReference>